<dbReference type="PANTHER" id="PTHR12143">
    <property type="entry name" value="PEPTIDE N-GLYCANASE PNGASE -RELATED"/>
    <property type="match status" value="1"/>
</dbReference>
<evidence type="ECO:0000259" key="2">
    <source>
        <dbReference type="Pfam" id="PF07971"/>
    </source>
</evidence>
<dbReference type="GO" id="GO:0005829">
    <property type="term" value="C:cytosol"/>
    <property type="evidence" value="ECO:0007669"/>
    <property type="project" value="TreeGrafter"/>
</dbReference>
<dbReference type="GO" id="GO:0006516">
    <property type="term" value="P:glycoprotein catabolic process"/>
    <property type="evidence" value="ECO:0007669"/>
    <property type="project" value="TreeGrafter"/>
</dbReference>
<evidence type="ECO:0000313" key="3">
    <source>
        <dbReference type="EMBL" id="PPQ75924.1"/>
    </source>
</evidence>
<dbReference type="Pfam" id="PF07971">
    <property type="entry name" value="Glyco_hydro_92"/>
    <property type="match status" value="1"/>
</dbReference>
<dbReference type="GO" id="GO:0000224">
    <property type="term" value="F:peptide-N4-(N-acetyl-beta-glucosaminyl)asparagine amidase activity"/>
    <property type="evidence" value="ECO:0007669"/>
    <property type="project" value="TreeGrafter"/>
</dbReference>
<gene>
    <name evidence="3" type="ORF">CVT24_002506</name>
</gene>
<dbReference type="STRING" id="181874.A0A409WBP2"/>
<dbReference type="InterPro" id="IPR008928">
    <property type="entry name" value="6-hairpin_glycosidase_sf"/>
</dbReference>
<comment type="caution">
    <text evidence="3">The sequence shown here is derived from an EMBL/GenBank/DDBJ whole genome shotgun (WGS) entry which is preliminary data.</text>
</comment>
<dbReference type="GO" id="GO:0005975">
    <property type="term" value="P:carbohydrate metabolic process"/>
    <property type="evidence" value="ECO:0007669"/>
    <property type="project" value="InterPro"/>
</dbReference>
<dbReference type="Proteomes" id="UP000284842">
    <property type="component" value="Unassembled WGS sequence"/>
</dbReference>
<dbReference type="SUPFAM" id="SSF48208">
    <property type="entry name" value="Six-hairpin glycosidases"/>
    <property type="match status" value="1"/>
</dbReference>
<dbReference type="AlphaFoldDB" id="A0A409WBP2"/>
<feature type="compositionally biased region" description="Basic and acidic residues" evidence="1">
    <location>
        <begin position="379"/>
        <end position="389"/>
    </location>
</feature>
<keyword evidence="4" id="KW-1185">Reference proteome</keyword>
<sequence length="389" mass="43596">MVGTHADSLIAEAVLKLRGTKDFDDKVSERDLEDMWEAVWKDATVPPVGDGEVRYEDREENVDYEVRAGLSSVYDSLGWVADDVHSESASRTLDYAYDDYAAYVLALHLNKSQEIMSFLLERSLMNAFVLFNDKTGFMEARNKDGTWAGEDSGWTEGDKWAYSFDVMHDVGGLVARRGGKVKFVRSLDEHFDGGHNDHTNEPSHHIPYLYAMAGAAWKTQERVREIAWSEYGDGPEGLSGNEDCGQMSAWFIFTAMGFYPVNPVSGEYIVGSPLFESITIHIPNASKPLRIIAKGARTKKYVKSLTIDGRKVETPVIQHEWIRDGADVVFEMSAEVEGWGGDVGVMREFGVLKDSDSLIMRGDEDDGERWEDGWDGDSDVGRSRLDDEL</sequence>
<dbReference type="GO" id="GO:0005634">
    <property type="term" value="C:nucleus"/>
    <property type="evidence" value="ECO:0007669"/>
    <property type="project" value="TreeGrafter"/>
</dbReference>
<dbReference type="OrthoDB" id="449263at2759"/>
<name>A0A409WBP2_9AGAR</name>
<dbReference type="InParanoid" id="A0A409WBP2"/>
<accession>A0A409WBP2</accession>
<dbReference type="EMBL" id="NHTK01005627">
    <property type="protein sequence ID" value="PPQ75924.1"/>
    <property type="molecule type" value="Genomic_DNA"/>
</dbReference>
<evidence type="ECO:0000313" key="4">
    <source>
        <dbReference type="Proteomes" id="UP000284842"/>
    </source>
</evidence>
<dbReference type="InterPro" id="IPR050883">
    <property type="entry name" value="PNGase"/>
</dbReference>
<reference evidence="3 4" key="1">
    <citation type="journal article" date="2018" name="Evol. Lett.">
        <title>Horizontal gene cluster transfer increased hallucinogenic mushroom diversity.</title>
        <authorList>
            <person name="Reynolds H.T."/>
            <person name="Vijayakumar V."/>
            <person name="Gluck-Thaler E."/>
            <person name="Korotkin H.B."/>
            <person name="Matheny P.B."/>
            <person name="Slot J.C."/>
        </authorList>
    </citation>
    <scope>NUCLEOTIDE SEQUENCE [LARGE SCALE GENOMIC DNA]</scope>
    <source>
        <strain evidence="3 4">2629</strain>
    </source>
</reference>
<feature type="region of interest" description="Disordered" evidence="1">
    <location>
        <begin position="362"/>
        <end position="389"/>
    </location>
</feature>
<dbReference type="FunFam" id="3.30.2080.10:FF:000001">
    <property type="entry name" value="Alpha-1,2-mannosidase subfamily"/>
    <property type="match status" value="1"/>
</dbReference>
<evidence type="ECO:0000256" key="1">
    <source>
        <dbReference type="SAM" id="MobiDB-lite"/>
    </source>
</evidence>
<dbReference type="Gene3D" id="3.30.2080.10">
    <property type="entry name" value="GH92 mannosidase domain"/>
    <property type="match status" value="1"/>
</dbReference>
<feature type="compositionally biased region" description="Acidic residues" evidence="1">
    <location>
        <begin position="363"/>
        <end position="378"/>
    </location>
</feature>
<dbReference type="PANTHER" id="PTHR12143:SF43">
    <property type="entry name" value="PUTATIVE-RELATED"/>
    <property type="match status" value="1"/>
</dbReference>
<dbReference type="InterPro" id="IPR012939">
    <property type="entry name" value="Glyco_hydro_92"/>
</dbReference>
<organism evidence="3 4">
    <name type="scientific">Panaeolus cyanescens</name>
    <dbReference type="NCBI Taxonomy" id="181874"/>
    <lineage>
        <taxon>Eukaryota</taxon>
        <taxon>Fungi</taxon>
        <taxon>Dikarya</taxon>
        <taxon>Basidiomycota</taxon>
        <taxon>Agaricomycotina</taxon>
        <taxon>Agaricomycetes</taxon>
        <taxon>Agaricomycetidae</taxon>
        <taxon>Agaricales</taxon>
        <taxon>Agaricineae</taxon>
        <taxon>Galeropsidaceae</taxon>
        <taxon>Panaeolus</taxon>
    </lineage>
</organism>
<proteinExistence type="predicted"/>
<feature type="domain" description="Glycosyl hydrolase family 92" evidence="2">
    <location>
        <begin position="1"/>
        <end position="333"/>
    </location>
</feature>
<protein>
    <recommendedName>
        <fullName evidence="2">Glycosyl hydrolase family 92 domain-containing protein</fullName>
    </recommendedName>
</protein>